<proteinExistence type="predicted"/>
<evidence type="ECO:0000313" key="2">
    <source>
        <dbReference type="EMBL" id="SDB16646.1"/>
    </source>
</evidence>
<evidence type="ECO:0000313" key="3">
    <source>
        <dbReference type="Proteomes" id="UP000199071"/>
    </source>
</evidence>
<feature type="domain" description="NADP-dependent oxidoreductase" evidence="1">
    <location>
        <begin position="25"/>
        <end position="300"/>
    </location>
</feature>
<dbReference type="EMBL" id="FMXQ01000002">
    <property type="protein sequence ID" value="SDB16646.1"/>
    <property type="molecule type" value="Genomic_DNA"/>
</dbReference>
<dbReference type="InterPro" id="IPR020471">
    <property type="entry name" value="AKR"/>
</dbReference>
<dbReference type="InterPro" id="IPR018170">
    <property type="entry name" value="Aldo/ket_reductase_CS"/>
</dbReference>
<dbReference type="PROSITE" id="PS00062">
    <property type="entry name" value="ALDOKETO_REDUCTASE_2"/>
    <property type="match status" value="1"/>
</dbReference>
<name>A0A1G6B7S0_9HYPH</name>
<protein>
    <submittedName>
        <fullName evidence="2">Predicted oxidoreductase</fullName>
    </submittedName>
</protein>
<dbReference type="PANTHER" id="PTHR43364:SF1">
    <property type="entry name" value="OXIDOREDUCTASE YDHF"/>
    <property type="match status" value="1"/>
</dbReference>
<dbReference type="Gene3D" id="3.20.20.100">
    <property type="entry name" value="NADP-dependent oxidoreductase domain"/>
    <property type="match status" value="1"/>
</dbReference>
<dbReference type="CDD" id="cd19092">
    <property type="entry name" value="AKR_BsYcsN_EcYdhF-like"/>
    <property type="match status" value="1"/>
</dbReference>
<dbReference type="SUPFAM" id="SSF51430">
    <property type="entry name" value="NAD(P)-linked oxidoreductase"/>
    <property type="match status" value="1"/>
</dbReference>
<dbReference type="InterPro" id="IPR036812">
    <property type="entry name" value="NAD(P)_OxRdtase_dom_sf"/>
</dbReference>
<evidence type="ECO:0000259" key="1">
    <source>
        <dbReference type="Pfam" id="PF00248"/>
    </source>
</evidence>
<dbReference type="InterPro" id="IPR023210">
    <property type="entry name" value="NADP_OxRdtase_dom"/>
</dbReference>
<dbReference type="STRING" id="665467.SAMN02982931_01324"/>
<dbReference type="Pfam" id="PF00248">
    <property type="entry name" value="Aldo_ket_red"/>
    <property type="match status" value="1"/>
</dbReference>
<dbReference type="Proteomes" id="UP000199071">
    <property type="component" value="Unassembled WGS sequence"/>
</dbReference>
<dbReference type="OrthoDB" id="9768793at2"/>
<dbReference type="PRINTS" id="PR00069">
    <property type="entry name" value="ALDKETRDTASE"/>
</dbReference>
<dbReference type="GO" id="GO:0005829">
    <property type="term" value="C:cytosol"/>
    <property type="evidence" value="ECO:0007669"/>
    <property type="project" value="TreeGrafter"/>
</dbReference>
<reference evidence="2 3" key="1">
    <citation type="submission" date="2016-10" db="EMBL/GenBank/DDBJ databases">
        <authorList>
            <person name="de Groot N.N."/>
        </authorList>
    </citation>
    <scope>NUCLEOTIDE SEQUENCE [LARGE SCALE GENOMIC DNA]</scope>
    <source>
        <strain evidence="2 3">ATCC 35022</strain>
    </source>
</reference>
<dbReference type="InterPro" id="IPR050523">
    <property type="entry name" value="AKR_Detox_Biosynth"/>
</dbReference>
<dbReference type="GO" id="GO:0016491">
    <property type="term" value="F:oxidoreductase activity"/>
    <property type="evidence" value="ECO:0007669"/>
    <property type="project" value="InterPro"/>
</dbReference>
<dbReference type="PANTHER" id="PTHR43364">
    <property type="entry name" value="NADH-SPECIFIC METHYLGLYOXAL REDUCTASE-RELATED"/>
    <property type="match status" value="1"/>
</dbReference>
<organism evidence="2 3">
    <name type="scientific">Bauldia litoralis</name>
    <dbReference type="NCBI Taxonomy" id="665467"/>
    <lineage>
        <taxon>Bacteria</taxon>
        <taxon>Pseudomonadati</taxon>
        <taxon>Pseudomonadota</taxon>
        <taxon>Alphaproteobacteria</taxon>
        <taxon>Hyphomicrobiales</taxon>
        <taxon>Kaistiaceae</taxon>
        <taxon>Bauldia</taxon>
    </lineage>
</organism>
<sequence>MMTDDTTQAGRVRMHAGGPEFSSVIWGSMRCEEQFSSVGELADFLRFLLDHGVTTLDTANVYGIPHPYTVEEFLGKAIAEVGRDKFEIVTKAGIQRISPHRTVNRVRHFDFSEKEIRRSVDRSLEKLGIDYADAILLHRPDYLMEPAETAGALDALIAEGKTKHVGVSNFSPSRLKLLTSKLKAPVVTNQVEFSPIHVEPISNGVFDTAMLDGHVPMIWSPIGGGRLMTGDDERVVRIRGVLAEVAKRNGLAGAAEAAIAFVARHPARGVPIIGSGKRERLEGAIQAVNNPLDRQDWYDVLAAYEPSLSI</sequence>
<dbReference type="AlphaFoldDB" id="A0A1G6B7S0"/>
<gene>
    <name evidence="2" type="ORF">SAMN02982931_01324</name>
</gene>
<keyword evidence="3" id="KW-1185">Reference proteome</keyword>
<accession>A0A1G6B7S0</accession>